<sequence length="222" mass="22299">MKTLTFVVATAALIFSTGCDVDFSGTPGSGVVATQDRSVDEFHAISVSGIGDVEVQVGGEQSVSVSIDDNLLEMVKTDVENGVLKIYTSGSIRTSKGLDVKVSVASLDSVTASGIGNVKAVDVSGPSMKVDISGVGSVTIDGEVDQLDVSVSGTGSANLKDLIAKDVKAEASGTGKVTVHASQSVDANASGVAGITVYGNPEDVKKESSGVGNVEIKGSDAE</sequence>
<dbReference type="InterPro" id="IPR021255">
    <property type="entry name" value="DUF2807"/>
</dbReference>
<evidence type="ECO:0000313" key="3">
    <source>
        <dbReference type="EMBL" id="QEG21467.1"/>
    </source>
</evidence>
<reference evidence="3 4" key="1">
    <citation type="submission" date="2019-08" db="EMBL/GenBank/DDBJ databases">
        <title>Deep-cultivation of Planctomycetes and their phenomic and genomic characterization uncovers novel biology.</title>
        <authorList>
            <person name="Wiegand S."/>
            <person name="Jogler M."/>
            <person name="Boedeker C."/>
            <person name="Pinto D."/>
            <person name="Vollmers J."/>
            <person name="Rivas-Marin E."/>
            <person name="Kohn T."/>
            <person name="Peeters S.H."/>
            <person name="Heuer A."/>
            <person name="Rast P."/>
            <person name="Oberbeckmann S."/>
            <person name="Bunk B."/>
            <person name="Jeske O."/>
            <person name="Meyerdierks A."/>
            <person name="Storesund J.E."/>
            <person name="Kallscheuer N."/>
            <person name="Luecker S."/>
            <person name="Lage O.M."/>
            <person name="Pohl T."/>
            <person name="Merkel B.J."/>
            <person name="Hornburger P."/>
            <person name="Mueller R.-W."/>
            <person name="Bruemmer F."/>
            <person name="Labrenz M."/>
            <person name="Spormann A.M."/>
            <person name="Op den Camp H."/>
            <person name="Overmann J."/>
            <person name="Amann R."/>
            <person name="Jetten M.S.M."/>
            <person name="Mascher T."/>
            <person name="Medema M.H."/>
            <person name="Devos D.P."/>
            <person name="Kaster A.-K."/>
            <person name="Ovreas L."/>
            <person name="Rohde M."/>
            <person name="Galperin M.Y."/>
            <person name="Jogler C."/>
        </authorList>
    </citation>
    <scope>NUCLEOTIDE SEQUENCE [LARGE SCALE GENOMIC DNA]</scope>
    <source>
        <strain evidence="3 4">FC18</strain>
    </source>
</reference>
<dbReference type="Gene3D" id="2.160.20.120">
    <property type="match status" value="1"/>
</dbReference>
<dbReference type="Proteomes" id="UP000322214">
    <property type="component" value="Chromosome"/>
</dbReference>
<dbReference type="Pfam" id="PF10988">
    <property type="entry name" value="DUF2807"/>
    <property type="match status" value="1"/>
</dbReference>
<dbReference type="AlphaFoldDB" id="A0A5B9P4B7"/>
<evidence type="ECO:0000256" key="1">
    <source>
        <dbReference type="SAM" id="MobiDB-lite"/>
    </source>
</evidence>
<protein>
    <recommendedName>
        <fullName evidence="2">Putative auto-transporter adhesin head GIN domain-containing protein</fullName>
    </recommendedName>
</protein>
<dbReference type="RefSeq" id="WP_075084349.1">
    <property type="nucleotide sequence ID" value="NZ_CP042912.1"/>
</dbReference>
<organism evidence="3 4">
    <name type="scientific">Mariniblastus fucicola</name>
    <dbReference type="NCBI Taxonomy" id="980251"/>
    <lineage>
        <taxon>Bacteria</taxon>
        <taxon>Pseudomonadati</taxon>
        <taxon>Planctomycetota</taxon>
        <taxon>Planctomycetia</taxon>
        <taxon>Pirellulales</taxon>
        <taxon>Pirellulaceae</taxon>
        <taxon>Mariniblastus</taxon>
    </lineage>
</organism>
<evidence type="ECO:0000259" key="2">
    <source>
        <dbReference type="Pfam" id="PF10988"/>
    </source>
</evidence>
<dbReference type="OrthoDB" id="5585143at2"/>
<gene>
    <name evidence="3" type="ORF">MFFC18_13230</name>
</gene>
<dbReference type="EMBL" id="CP042912">
    <property type="protein sequence ID" value="QEG21467.1"/>
    <property type="molecule type" value="Genomic_DNA"/>
</dbReference>
<proteinExistence type="predicted"/>
<name>A0A5B9P4B7_9BACT</name>
<dbReference type="STRING" id="980251.GCA_001642875_01552"/>
<evidence type="ECO:0000313" key="4">
    <source>
        <dbReference type="Proteomes" id="UP000322214"/>
    </source>
</evidence>
<dbReference type="PROSITE" id="PS51257">
    <property type="entry name" value="PROKAR_LIPOPROTEIN"/>
    <property type="match status" value="1"/>
</dbReference>
<keyword evidence="4" id="KW-1185">Reference proteome</keyword>
<accession>A0A5B9P4B7</accession>
<feature type="region of interest" description="Disordered" evidence="1">
    <location>
        <begin position="201"/>
        <end position="222"/>
    </location>
</feature>
<dbReference type="KEGG" id="mff:MFFC18_13230"/>
<feature type="domain" description="Putative auto-transporter adhesin head GIN" evidence="2">
    <location>
        <begin position="41"/>
        <end position="201"/>
    </location>
</feature>